<evidence type="ECO:0000313" key="7">
    <source>
        <dbReference type="EMBL" id="AZZ50982.1"/>
    </source>
</evidence>
<dbReference type="Proteomes" id="UP000285317">
    <property type="component" value="Chromosome"/>
</dbReference>
<sequence length="190" mass="20403">MADRRESRSDILSAVVTVLSTRGADQLSIRTVAAEAGVSAGAVQHHFPTKQALLTGAMAAVEERFRRRMLDLREEEPSADARLRAFCEAIACVEDTDVPDAVVWTAFASRAGTDPEIRALHTAGWSRTEDVVLELLRAAHPTASLSPDDAALLLAVLDGIAVARAAEQPTRLSPARARALLTRTLTLLMP</sequence>
<dbReference type="GO" id="GO:0003677">
    <property type="term" value="F:DNA binding"/>
    <property type="evidence" value="ECO:0007669"/>
    <property type="project" value="UniProtKB-UniRule"/>
</dbReference>
<reference evidence="7 8" key="1">
    <citation type="submission" date="2018-03" db="EMBL/GenBank/DDBJ databases">
        <title>Bacteriophage NCPPB3778 and a type I-E CRISPR drive the evolution of the US Biological Select Agent, Rathayibacter toxicus.</title>
        <authorList>
            <person name="Davis E.W.II."/>
            <person name="Tabima J.F."/>
            <person name="Weisberg A.J."/>
            <person name="Dantas Lopes L."/>
            <person name="Wiseman M.S."/>
            <person name="Wiseman M.S."/>
            <person name="Pupko T."/>
            <person name="Belcher M.S."/>
            <person name="Sechler A.J."/>
            <person name="Tancos M.A."/>
            <person name="Schroeder B.K."/>
            <person name="Murray T.D."/>
            <person name="Luster D.G."/>
            <person name="Schneider W.L."/>
            <person name="Rogers E."/>
            <person name="Andreote F.D."/>
            <person name="Grunwald N.J."/>
            <person name="Putnam M.L."/>
            <person name="Chang J.H."/>
        </authorList>
    </citation>
    <scope>NUCLEOTIDE SEQUENCE [LARGE SCALE GENOMIC DNA]</scope>
    <source>
        <strain evidence="7 8">DSM 15932</strain>
    </source>
</reference>
<accession>A0A3T0SXK9</accession>
<evidence type="ECO:0000256" key="1">
    <source>
        <dbReference type="ARBA" id="ARBA00022491"/>
    </source>
</evidence>
<evidence type="ECO:0000256" key="2">
    <source>
        <dbReference type="ARBA" id="ARBA00023015"/>
    </source>
</evidence>
<proteinExistence type="predicted"/>
<dbReference type="RefSeq" id="WP_127886066.1">
    <property type="nucleotide sequence ID" value="NZ_CP028137.1"/>
</dbReference>
<feature type="domain" description="HTH tetR-type" evidence="6">
    <location>
        <begin position="5"/>
        <end position="65"/>
    </location>
</feature>
<organism evidence="7 8">
    <name type="scientific">Rathayibacter festucae DSM 15932</name>
    <dbReference type="NCBI Taxonomy" id="1328866"/>
    <lineage>
        <taxon>Bacteria</taxon>
        <taxon>Bacillati</taxon>
        <taxon>Actinomycetota</taxon>
        <taxon>Actinomycetes</taxon>
        <taxon>Micrococcales</taxon>
        <taxon>Microbacteriaceae</taxon>
        <taxon>Rathayibacter</taxon>
    </lineage>
</organism>
<evidence type="ECO:0000313" key="8">
    <source>
        <dbReference type="Proteomes" id="UP000285317"/>
    </source>
</evidence>
<evidence type="ECO:0000259" key="6">
    <source>
        <dbReference type="PROSITE" id="PS50977"/>
    </source>
</evidence>
<evidence type="ECO:0000256" key="5">
    <source>
        <dbReference type="PROSITE-ProRule" id="PRU00335"/>
    </source>
</evidence>
<dbReference type="AlphaFoldDB" id="A0A3T0SXK9"/>
<keyword evidence="3 5" id="KW-0238">DNA-binding</keyword>
<feature type="DNA-binding region" description="H-T-H motif" evidence="5">
    <location>
        <begin position="28"/>
        <end position="47"/>
    </location>
</feature>
<dbReference type="SUPFAM" id="SSF48498">
    <property type="entry name" value="Tetracyclin repressor-like, C-terminal domain"/>
    <property type="match status" value="1"/>
</dbReference>
<dbReference type="SUPFAM" id="SSF46689">
    <property type="entry name" value="Homeodomain-like"/>
    <property type="match status" value="1"/>
</dbReference>
<evidence type="ECO:0000256" key="3">
    <source>
        <dbReference type="ARBA" id="ARBA00023125"/>
    </source>
</evidence>
<evidence type="ECO:0000256" key="4">
    <source>
        <dbReference type="ARBA" id="ARBA00023163"/>
    </source>
</evidence>
<dbReference type="PANTHER" id="PTHR47506">
    <property type="entry name" value="TRANSCRIPTIONAL REGULATORY PROTEIN"/>
    <property type="match status" value="1"/>
</dbReference>
<dbReference type="InterPro" id="IPR039538">
    <property type="entry name" value="BetI_C"/>
</dbReference>
<keyword evidence="2" id="KW-0805">Transcription regulation</keyword>
<dbReference type="Pfam" id="PF13977">
    <property type="entry name" value="TetR_C_6"/>
    <property type="match status" value="1"/>
</dbReference>
<dbReference type="PROSITE" id="PS50977">
    <property type="entry name" value="HTH_TETR_2"/>
    <property type="match status" value="1"/>
</dbReference>
<dbReference type="InterPro" id="IPR036271">
    <property type="entry name" value="Tet_transcr_reg_TetR-rel_C_sf"/>
</dbReference>
<dbReference type="Pfam" id="PF00440">
    <property type="entry name" value="TetR_N"/>
    <property type="match status" value="1"/>
</dbReference>
<gene>
    <name evidence="7" type="ORF">C1I64_02225</name>
</gene>
<name>A0A3T0SXK9_9MICO</name>
<dbReference type="PANTHER" id="PTHR47506:SF1">
    <property type="entry name" value="HTH-TYPE TRANSCRIPTIONAL REGULATOR YJDC"/>
    <property type="match status" value="1"/>
</dbReference>
<dbReference type="InterPro" id="IPR009057">
    <property type="entry name" value="Homeodomain-like_sf"/>
</dbReference>
<keyword evidence="1" id="KW-0678">Repressor</keyword>
<protein>
    <recommendedName>
        <fullName evidence="6">HTH tetR-type domain-containing protein</fullName>
    </recommendedName>
</protein>
<dbReference type="InterPro" id="IPR001647">
    <property type="entry name" value="HTH_TetR"/>
</dbReference>
<dbReference type="KEGG" id="rfs:C1I64_02225"/>
<dbReference type="Gene3D" id="1.10.357.10">
    <property type="entry name" value="Tetracycline Repressor, domain 2"/>
    <property type="match status" value="1"/>
</dbReference>
<dbReference type="EMBL" id="CP028137">
    <property type="protein sequence ID" value="AZZ50982.1"/>
    <property type="molecule type" value="Genomic_DNA"/>
</dbReference>
<keyword evidence="4" id="KW-0804">Transcription</keyword>
<dbReference type="PRINTS" id="PR00455">
    <property type="entry name" value="HTHTETR"/>
</dbReference>